<reference evidence="3" key="1">
    <citation type="submission" date="2020-02" db="EMBL/GenBank/DDBJ databases">
        <authorList>
            <person name="Meier V. D."/>
        </authorList>
    </citation>
    <scope>NUCLEOTIDE SEQUENCE</scope>
    <source>
        <strain evidence="3">AVDCRST_MAG10</strain>
    </source>
</reference>
<organism evidence="3">
    <name type="scientific">uncultured Acidimicrobiales bacterium</name>
    <dbReference type="NCBI Taxonomy" id="310071"/>
    <lineage>
        <taxon>Bacteria</taxon>
        <taxon>Bacillati</taxon>
        <taxon>Actinomycetota</taxon>
        <taxon>Acidimicrobiia</taxon>
        <taxon>Acidimicrobiales</taxon>
        <taxon>environmental samples</taxon>
    </lineage>
</organism>
<feature type="compositionally biased region" description="Pro residues" evidence="1">
    <location>
        <begin position="248"/>
        <end position="257"/>
    </location>
</feature>
<dbReference type="AlphaFoldDB" id="A0A6J4J6Y3"/>
<feature type="region of interest" description="Disordered" evidence="1">
    <location>
        <begin position="238"/>
        <end position="257"/>
    </location>
</feature>
<feature type="domain" description="LSDAT prokaryote" evidence="2">
    <location>
        <begin position="51"/>
        <end position="230"/>
    </location>
</feature>
<sequence length="257" mass="25440">MEPRLTLPRFPVSFGNGHVALAVRADQSTDLGRALRAMGLTTGVPTIVTVSAGSRPAQLPRLGPLLEKVVVAVAESVGATVVDEGDTGGLAGVLGDARLQKKAGFPLLGVTCSGGGVHDVDPDTLDPAHTHLVLVPGGGGAGLAQWVAAVATAVAGGNRSVALAVAGGEAAWESVAAQIRADRLIMAVARTGGVADHLAAAVAGRPADARAHALVGSGQIFAVDPAKGAAHAAETLRSALSRPDALGPAPPEGPPQR</sequence>
<accession>A0A6J4J6Y3</accession>
<dbReference type="Pfam" id="PF18171">
    <property type="entry name" value="LSDAT_prok"/>
    <property type="match status" value="1"/>
</dbReference>
<evidence type="ECO:0000313" key="3">
    <source>
        <dbReference type="EMBL" id="CAA9269502.1"/>
    </source>
</evidence>
<name>A0A6J4J6Y3_9ACTN</name>
<evidence type="ECO:0000259" key="2">
    <source>
        <dbReference type="Pfam" id="PF18171"/>
    </source>
</evidence>
<dbReference type="InterPro" id="IPR041482">
    <property type="entry name" value="LSDAT_prok"/>
</dbReference>
<protein>
    <recommendedName>
        <fullName evidence="2">LSDAT prokaryote domain-containing protein</fullName>
    </recommendedName>
</protein>
<dbReference type="EMBL" id="CADCTB010000195">
    <property type="protein sequence ID" value="CAA9269502.1"/>
    <property type="molecule type" value="Genomic_DNA"/>
</dbReference>
<evidence type="ECO:0000256" key="1">
    <source>
        <dbReference type="SAM" id="MobiDB-lite"/>
    </source>
</evidence>
<gene>
    <name evidence="3" type="ORF">AVDCRST_MAG10-3145</name>
</gene>
<proteinExistence type="predicted"/>